<organism evidence="2 3">
    <name type="scientific">Brunnivagina elsteri CCALA 953</name>
    <dbReference type="NCBI Taxonomy" id="987040"/>
    <lineage>
        <taxon>Bacteria</taxon>
        <taxon>Bacillati</taxon>
        <taxon>Cyanobacteriota</taxon>
        <taxon>Cyanophyceae</taxon>
        <taxon>Nostocales</taxon>
        <taxon>Calotrichaceae</taxon>
        <taxon>Brunnivagina</taxon>
    </lineage>
</organism>
<gene>
    <name evidence="2" type="ORF">CK510_00560</name>
</gene>
<evidence type="ECO:0000256" key="1">
    <source>
        <dbReference type="SAM" id="Phobius"/>
    </source>
</evidence>
<proteinExistence type="predicted"/>
<dbReference type="AlphaFoldDB" id="A0A2A2TQC5"/>
<keyword evidence="1" id="KW-0812">Transmembrane</keyword>
<protein>
    <submittedName>
        <fullName evidence="2">Uncharacterized protein</fullName>
    </submittedName>
</protein>
<dbReference type="RefSeq" id="WP_095719818.1">
    <property type="nucleotide sequence ID" value="NZ_NTFS01000003.1"/>
</dbReference>
<name>A0A2A2TQC5_9CYAN</name>
<accession>A0A2A2TQC5</accession>
<sequence>MSNRKTSRLLDLWFERIIAIAATVNLGFVLFDLSYIYWRDLYFRSFPPIVHLYDAVKDIQPHRETDNYLSTVKALEEQVSQTGLQSPQTAAKLEEIRRLSTEIIDTNPFGGANKTGILEKIKNRMRDRVSEESAKQAFAKFWSQPYLLQKGWNQEIDFFNSRIQPLIATNYFRQIGENGEPIDRFWLIDLPFILLFGVELLGRSFSIKRRHPEFSWLESILWRWYNLFLIIPFWRWMRIVPVLIKLDKAGIMNLQSIRTQIHRGVVSNFAEELTEIVVVRVINQVQISIKRGELTRWLSQKEAFRQYIDINDVNEVEALTTIFIQTVIYQVFPKVQPEIIAILQHNIDIALKQSPVYRNLQILPGIGQIQTQLSEQMATQIATTLYNAIITVAEDPTSGKLSSQLMQRFTDILGGEMQKKHVISEIQTLLFDFLEEIKLNYVQRLSQEDFEQIIEQTRKMKAQTTIQPTAIVPKVKD</sequence>
<dbReference type="EMBL" id="NTFS01000003">
    <property type="protein sequence ID" value="PAX60650.1"/>
    <property type="molecule type" value="Genomic_DNA"/>
</dbReference>
<keyword evidence="3" id="KW-1185">Reference proteome</keyword>
<comment type="caution">
    <text evidence="2">The sequence shown here is derived from an EMBL/GenBank/DDBJ whole genome shotgun (WGS) entry which is preliminary data.</text>
</comment>
<keyword evidence="1" id="KW-0472">Membrane</keyword>
<dbReference type="Proteomes" id="UP000218238">
    <property type="component" value="Unassembled WGS sequence"/>
</dbReference>
<keyword evidence="1" id="KW-1133">Transmembrane helix</keyword>
<dbReference type="OrthoDB" id="501625at2"/>
<evidence type="ECO:0000313" key="2">
    <source>
        <dbReference type="EMBL" id="PAX60650.1"/>
    </source>
</evidence>
<evidence type="ECO:0000313" key="3">
    <source>
        <dbReference type="Proteomes" id="UP000218238"/>
    </source>
</evidence>
<feature type="transmembrane region" description="Helical" evidence="1">
    <location>
        <begin position="12"/>
        <end position="38"/>
    </location>
</feature>
<reference evidence="2 3" key="1">
    <citation type="submission" date="2017-08" db="EMBL/GenBank/DDBJ databases">
        <title>Draft genome sequence of filamentous cyanobacterium Calothrix elsteri CCALA 953.</title>
        <authorList>
            <person name="Gagunashvili A.N."/>
            <person name="Elster J."/>
            <person name="Andresson O.S."/>
        </authorList>
    </citation>
    <scope>NUCLEOTIDE SEQUENCE [LARGE SCALE GENOMIC DNA]</scope>
    <source>
        <strain evidence="2 3">CCALA 953</strain>
    </source>
</reference>